<feature type="transmembrane region" description="Helical" evidence="1">
    <location>
        <begin position="68"/>
        <end position="86"/>
    </location>
</feature>
<evidence type="ECO:0000313" key="2">
    <source>
        <dbReference type="EMBL" id="MBV7259977.1"/>
    </source>
</evidence>
<proteinExistence type="predicted"/>
<feature type="transmembrane region" description="Helical" evidence="1">
    <location>
        <begin position="155"/>
        <end position="176"/>
    </location>
</feature>
<gene>
    <name evidence="2" type="ORF">KCG46_10400</name>
</gene>
<dbReference type="RefSeq" id="WP_218405150.1">
    <property type="nucleotide sequence ID" value="NZ_JAGSPC010000001.1"/>
</dbReference>
<sequence length="191" mass="20664">MSTPPLPEWCEAAPEAAFSAPSECTVRANAFERRIRFRNVTEYVAGGFVALACGAAAVAAFWKGEPLIGISMALVVAGSLFVMWSLHKRGSNLTRRPEDPCITHLRRQYQRQYDALRAVPKWYLGPFIPGMLMFYAVTTVEVAESNGWAEALSGIVGPASATIAIFGGVALANWWAARSLKAKISSLDALA</sequence>
<dbReference type="EMBL" id="JAGSPC010000001">
    <property type="protein sequence ID" value="MBV7259977.1"/>
    <property type="molecule type" value="Genomic_DNA"/>
</dbReference>
<keyword evidence="1" id="KW-0472">Membrane</keyword>
<feature type="transmembrane region" description="Helical" evidence="1">
    <location>
        <begin position="122"/>
        <end position="143"/>
    </location>
</feature>
<evidence type="ECO:0000256" key="1">
    <source>
        <dbReference type="SAM" id="Phobius"/>
    </source>
</evidence>
<keyword evidence="1" id="KW-1133">Transmembrane helix</keyword>
<keyword evidence="3" id="KW-1185">Reference proteome</keyword>
<accession>A0A9X1F499</accession>
<comment type="caution">
    <text evidence="2">The sequence shown here is derived from an EMBL/GenBank/DDBJ whole genome shotgun (WGS) entry which is preliminary data.</text>
</comment>
<keyword evidence="1" id="KW-0812">Transmembrane</keyword>
<reference evidence="2" key="1">
    <citation type="submission" date="2021-04" db="EMBL/GenBank/DDBJ databases">
        <authorList>
            <person name="Pira H."/>
            <person name="Risdian C."/>
            <person name="Wink J."/>
        </authorList>
    </citation>
    <scope>NUCLEOTIDE SEQUENCE</scope>
    <source>
        <strain evidence="2">WH158</strain>
    </source>
</reference>
<protein>
    <submittedName>
        <fullName evidence="2">Uncharacterized protein</fullName>
    </submittedName>
</protein>
<feature type="transmembrane region" description="Helical" evidence="1">
    <location>
        <begin position="43"/>
        <end position="62"/>
    </location>
</feature>
<evidence type="ECO:0000313" key="3">
    <source>
        <dbReference type="Proteomes" id="UP001138681"/>
    </source>
</evidence>
<organism evidence="2 3">
    <name type="scientific">Erythrobacter crassostreae</name>
    <dbReference type="NCBI Taxonomy" id="2828328"/>
    <lineage>
        <taxon>Bacteria</taxon>
        <taxon>Pseudomonadati</taxon>
        <taxon>Pseudomonadota</taxon>
        <taxon>Alphaproteobacteria</taxon>
        <taxon>Sphingomonadales</taxon>
        <taxon>Erythrobacteraceae</taxon>
        <taxon>Erythrobacter/Porphyrobacter group</taxon>
        <taxon>Erythrobacter</taxon>
    </lineage>
</organism>
<name>A0A9X1F499_9SPHN</name>
<dbReference type="AlphaFoldDB" id="A0A9X1F499"/>
<dbReference type="Proteomes" id="UP001138681">
    <property type="component" value="Unassembled WGS sequence"/>
</dbReference>